<keyword evidence="2" id="KW-1133">Transmembrane helix</keyword>
<name>A0A0M6XX52_9HYPH</name>
<evidence type="ECO:0000256" key="1">
    <source>
        <dbReference type="SAM" id="MobiDB-lite"/>
    </source>
</evidence>
<dbReference type="PANTHER" id="PTHR40547:SF1">
    <property type="entry name" value="SLL0298 PROTEIN"/>
    <property type="match status" value="1"/>
</dbReference>
<dbReference type="Pfam" id="PF09835">
    <property type="entry name" value="DUF2062"/>
    <property type="match status" value="1"/>
</dbReference>
<feature type="transmembrane region" description="Helical" evidence="2">
    <location>
        <begin position="145"/>
        <end position="168"/>
    </location>
</feature>
<dbReference type="STRING" id="187304.B0E33_01900"/>
<accession>A0A0M6XX52</accession>
<dbReference type="PANTHER" id="PTHR40547">
    <property type="entry name" value="SLL0298 PROTEIN"/>
    <property type="match status" value="1"/>
</dbReference>
<dbReference type="InterPro" id="IPR018639">
    <property type="entry name" value="DUF2062"/>
</dbReference>
<evidence type="ECO:0000313" key="5">
    <source>
        <dbReference type="Proteomes" id="UP000048926"/>
    </source>
</evidence>
<organism evidence="4 5">
    <name type="scientific">Roseibium aggregatum</name>
    <dbReference type="NCBI Taxonomy" id="187304"/>
    <lineage>
        <taxon>Bacteria</taxon>
        <taxon>Pseudomonadati</taxon>
        <taxon>Pseudomonadota</taxon>
        <taxon>Alphaproteobacteria</taxon>
        <taxon>Hyphomicrobiales</taxon>
        <taxon>Stappiaceae</taxon>
        <taxon>Roseibium</taxon>
    </lineage>
</organism>
<proteinExistence type="predicted"/>
<keyword evidence="5" id="KW-1185">Reference proteome</keyword>
<dbReference type="AlphaFoldDB" id="A0A0M6XX52"/>
<dbReference type="RefSeq" id="WP_055653442.1">
    <property type="nucleotide sequence ID" value="NZ_CXST01000001.1"/>
</dbReference>
<evidence type="ECO:0000259" key="3">
    <source>
        <dbReference type="Pfam" id="PF09835"/>
    </source>
</evidence>
<reference evidence="5" key="1">
    <citation type="submission" date="2015-07" db="EMBL/GenBank/DDBJ databases">
        <authorList>
            <person name="Rodrigo-Torres Lidia"/>
            <person name="Arahal R.David."/>
        </authorList>
    </citation>
    <scope>NUCLEOTIDE SEQUENCE [LARGE SCALE GENOMIC DNA]</scope>
    <source>
        <strain evidence="5">CECT 4801</strain>
    </source>
</reference>
<dbReference type="Proteomes" id="UP000048926">
    <property type="component" value="Unassembled WGS sequence"/>
</dbReference>
<keyword evidence="2" id="KW-0472">Membrane</keyword>
<dbReference type="EMBL" id="CXST01000001">
    <property type="protein sequence ID" value="CTQ41598.1"/>
    <property type="molecule type" value="Genomic_DNA"/>
</dbReference>
<protein>
    <recommendedName>
        <fullName evidence="3">DUF2062 domain-containing protein</fullName>
    </recommendedName>
</protein>
<feature type="domain" description="DUF2062" evidence="3">
    <location>
        <begin position="27"/>
        <end position="176"/>
    </location>
</feature>
<evidence type="ECO:0000256" key="2">
    <source>
        <dbReference type="SAM" id="Phobius"/>
    </source>
</evidence>
<feature type="region of interest" description="Disordered" evidence="1">
    <location>
        <begin position="180"/>
        <end position="204"/>
    </location>
</feature>
<dbReference type="OrthoDB" id="7360463at2"/>
<sequence>MLFRRRNRPTRIERLRVAVWPRNSWARSTRYFGKRVLRLTATPHAIALGFAAGAFASCTPLVGFHFLTAFALAYLVRGNMIAAALGTSVGNPLTFPFIWAFTFKIGQWIIHGRAPKADPHQVHQQFQQGLFEKSLDALWPMLKPMFIGAVPLGLVVGTVSYVVVYKSVEVYQRRRRNKLADKGAGKHGRLFPPPGNTVEEDGSA</sequence>
<keyword evidence="2" id="KW-0812">Transmembrane</keyword>
<gene>
    <name evidence="4" type="ORF">LAL4801_00016</name>
</gene>
<evidence type="ECO:0000313" key="4">
    <source>
        <dbReference type="EMBL" id="CTQ41598.1"/>
    </source>
</evidence>